<dbReference type="Pfam" id="PF07728">
    <property type="entry name" value="AAA_5"/>
    <property type="match status" value="1"/>
</dbReference>
<dbReference type="RefSeq" id="WP_314514133.1">
    <property type="nucleotide sequence ID" value="NZ_JASJOU010000008.1"/>
</dbReference>
<proteinExistence type="predicted"/>
<dbReference type="EMBL" id="JASJOU010000008">
    <property type="protein sequence ID" value="MDJ1503518.1"/>
    <property type="molecule type" value="Genomic_DNA"/>
</dbReference>
<name>A0AAE3UF63_9BACT</name>
<feature type="domain" description="ATPase dynein-related AAA" evidence="1">
    <location>
        <begin position="316"/>
        <end position="394"/>
    </location>
</feature>
<dbReference type="GO" id="GO:0005524">
    <property type="term" value="F:ATP binding"/>
    <property type="evidence" value="ECO:0007669"/>
    <property type="project" value="InterPro"/>
</dbReference>
<accession>A0AAE3UF63</accession>
<keyword evidence="4" id="KW-1185">Reference proteome</keyword>
<dbReference type="AlphaFoldDB" id="A0AAE3UF63"/>
<dbReference type="InterPro" id="IPR058807">
    <property type="entry name" value="ScoMcrA_N"/>
</dbReference>
<gene>
    <name evidence="3" type="ORF">QNI22_22820</name>
</gene>
<sequence length="607" mass="69811">MDSLKLTLLHIKKEHILKAIRYVDENGVAPGRHSFQYDVYYNGKLYPPKYLISLATQYATGRALQPNEFGGGEGTPAFDTLRTLGFEIKEKSKEQDLLSEITTTNPSMPAHPLNQILYGPPGTGKTYHTINKALDIIGQSIEDKTRDELKKIFEEKVKNGQIVFTTFHQNMSYEDFVEGIKPQVPVKEGDPVTYLVENGIFKTISEAADSRKGNYYQVMEEFKLEISEADGKSPVTIKSTYTTFDVTYRSGSVFYIRPHNSVKDNAWYPVSIDNIEKYFYTNRPEGIYNLTYVKGILTFLEKERDLHHSRNIGNDKPYVLIIDEINRGNVSQIFGELITLIEEDKRLGKPEALEVTLPYSKKKFGVPANLYIIGTMNTADRSVEALDTALRRRFHFQEMLPDLNALPTPAKMVYELLWRHEHIAWGKDPYLTAEKNVFEFTGILPKVIEEKKERWAKMHKDKQQRKPVSDFFLDKDFNPDIDIRELLSTINLRLEKLVSRDHQIGHAYFMKLLNSDNPSQTLKSIFQHNILPLLQEYFYGDFGKIGLVLGMGFIERVEQPYDTIFADFAGYDAADLMERPVYRLKNAIGMDDPTFIKALQTLLKKKS</sequence>
<dbReference type="PANTHER" id="PTHR37291:SF1">
    <property type="entry name" value="TYPE IV METHYL-DIRECTED RESTRICTION ENZYME ECOKMCRB SUBUNIT"/>
    <property type="match status" value="1"/>
</dbReference>
<dbReference type="Proteomes" id="UP001232063">
    <property type="component" value="Unassembled WGS sequence"/>
</dbReference>
<dbReference type="SUPFAM" id="SSF52540">
    <property type="entry name" value="P-loop containing nucleoside triphosphate hydrolases"/>
    <property type="match status" value="1"/>
</dbReference>
<protein>
    <submittedName>
        <fullName evidence="3">AAA family ATPase</fullName>
    </submittedName>
</protein>
<dbReference type="InterPro" id="IPR052934">
    <property type="entry name" value="Methyl-DNA_Rec/Restrict_Enz"/>
</dbReference>
<dbReference type="PANTHER" id="PTHR37291">
    <property type="entry name" value="5-METHYLCYTOSINE-SPECIFIC RESTRICTION ENZYME B"/>
    <property type="match status" value="1"/>
</dbReference>
<dbReference type="Gene3D" id="3.40.50.300">
    <property type="entry name" value="P-loop containing nucleotide triphosphate hydrolases"/>
    <property type="match status" value="1"/>
</dbReference>
<evidence type="ECO:0000313" key="4">
    <source>
        <dbReference type="Proteomes" id="UP001232063"/>
    </source>
</evidence>
<dbReference type="GO" id="GO:0016887">
    <property type="term" value="F:ATP hydrolysis activity"/>
    <property type="evidence" value="ECO:0007669"/>
    <property type="project" value="InterPro"/>
</dbReference>
<dbReference type="InterPro" id="IPR011704">
    <property type="entry name" value="ATPase_dyneun-rel_AAA"/>
</dbReference>
<comment type="caution">
    <text evidence="3">The sequence shown here is derived from an EMBL/GenBank/DDBJ whole genome shotgun (WGS) entry which is preliminary data.</text>
</comment>
<feature type="domain" description="ScoMcrA-like N-terminal head" evidence="2">
    <location>
        <begin position="10"/>
        <end position="89"/>
    </location>
</feature>
<reference evidence="3" key="1">
    <citation type="submission" date="2023-05" db="EMBL/GenBank/DDBJ databases">
        <authorList>
            <person name="Zhang X."/>
        </authorList>
    </citation>
    <scope>NUCLEOTIDE SEQUENCE</scope>
    <source>
        <strain evidence="3">BD1B2-1</strain>
    </source>
</reference>
<dbReference type="Pfam" id="PF26345">
    <property type="entry name" value="ScoMcrA_N"/>
    <property type="match status" value="1"/>
</dbReference>
<evidence type="ECO:0000313" key="3">
    <source>
        <dbReference type="EMBL" id="MDJ1503518.1"/>
    </source>
</evidence>
<evidence type="ECO:0000259" key="1">
    <source>
        <dbReference type="Pfam" id="PF07728"/>
    </source>
</evidence>
<evidence type="ECO:0000259" key="2">
    <source>
        <dbReference type="Pfam" id="PF26345"/>
    </source>
</evidence>
<dbReference type="InterPro" id="IPR027417">
    <property type="entry name" value="P-loop_NTPase"/>
</dbReference>
<organism evidence="3 4">
    <name type="scientific">Xanthocytophaga agilis</name>
    <dbReference type="NCBI Taxonomy" id="3048010"/>
    <lineage>
        <taxon>Bacteria</taxon>
        <taxon>Pseudomonadati</taxon>
        <taxon>Bacteroidota</taxon>
        <taxon>Cytophagia</taxon>
        <taxon>Cytophagales</taxon>
        <taxon>Rhodocytophagaceae</taxon>
        <taxon>Xanthocytophaga</taxon>
    </lineage>
</organism>